<keyword evidence="2" id="KW-1185">Reference proteome</keyword>
<evidence type="ECO:0000313" key="1">
    <source>
        <dbReference type="EMBL" id="RXH70958.1"/>
    </source>
</evidence>
<gene>
    <name evidence="1" type="ORF">DVH24_015580</name>
</gene>
<proteinExistence type="predicted"/>
<sequence>MEISNIEYKLDYKVEECIGTTIRLAILYDMEYWPVKEQNMQKMSVTKMKMLRWMCGHIKNDRIKNEDI</sequence>
<accession>A0A498HHH7</accession>
<name>A0A498HHH7_MALDO</name>
<dbReference type="Proteomes" id="UP000290289">
    <property type="component" value="Chromosome 16"/>
</dbReference>
<protein>
    <submittedName>
        <fullName evidence="1">Uncharacterized protein</fullName>
    </submittedName>
</protein>
<dbReference type="EMBL" id="RDQH01000342">
    <property type="protein sequence ID" value="RXH70958.1"/>
    <property type="molecule type" value="Genomic_DNA"/>
</dbReference>
<organism evidence="1 2">
    <name type="scientific">Malus domestica</name>
    <name type="common">Apple</name>
    <name type="synonym">Pyrus malus</name>
    <dbReference type="NCBI Taxonomy" id="3750"/>
    <lineage>
        <taxon>Eukaryota</taxon>
        <taxon>Viridiplantae</taxon>
        <taxon>Streptophyta</taxon>
        <taxon>Embryophyta</taxon>
        <taxon>Tracheophyta</taxon>
        <taxon>Spermatophyta</taxon>
        <taxon>Magnoliopsida</taxon>
        <taxon>eudicotyledons</taxon>
        <taxon>Gunneridae</taxon>
        <taxon>Pentapetalae</taxon>
        <taxon>rosids</taxon>
        <taxon>fabids</taxon>
        <taxon>Rosales</taxon>
        <taxon>Rosaceae</taxon>
        <taxon>Amygdaloideae</taxon>
        <taxon>Maleae</taxon>
        <taxon>Malus</taxon>
    </lineage>
</organism>
<comment type="caution">
    <text evidence="1">The sequence shown here is derived from an EMBL/GenBank/DDBJ whole genome shotgun (WGS) entry which is preliminary data.</text>
</comment>
<reference evidence="1 2" key="1">
    <citation type="submission" date="2018-10" db="EMBL/GenBank/DDBJ databases">
        <title>A high-quality apple genome assembly.</title>
        <authorList>
            <person name="Hu J."/>
        </authorList>
    </citation>
    <scope>NUCLEOTIDE SEQUENCE [LARGE SCALE GENOMIC DNA]</scope>
    <source>
        <strain evidence="2">cv. HFTH1</strain>
        <tissue evidence="1">Young leaf</tissue>
    </source>
</reference>
<dbReference type="AlphaFoldDB" id="A0A498HHH7"/>
<evidence type="ECO:0000313" key="2">
    <source>
        <dbReference type="Proteomes" id="UP000290289"/>
    </source>
</evidence>